<dbReference type="OrthoDB" id="899347at2759"/>
<dbReference type="PANTHER" id="PTHR38224">
    <property type="entry name" value="PHLOEM SPECIFIC PROTEIN"/>
    <property type="match status" value="1"/>
</dbReference>
<name>A0A9N7NR74_STRHE</name>
<dbReference type="PANTHER" id="PTHR38224:SF1">
    <property type="entry name" value="PHLOEM SPECIFIC PROTEIN"/>
    <property type="match status" value="1"/>
</dbReference>
<proteinExistence type="predicted"/>
<dbReference type="AlphaFoldDB" id="A0A9N7NR74"/>
<reference evidence="2" key="1">
    <citation type="submission" date="2019-12" db="EMBL/GenBank/DDBJ databases">
        <authorList>
            <person name="Scholes J."/>
        </authorList>
    </citation>
    <scope>NUCLEOTIDE SEQUENCE</scope>
</reference>
<comment type="caution">
    <text evidence="2">The sequence shown here is derived from an EMBL/GenBank/DDBJ whole genome shotgun (WGS) entry which is preliminary data.</text>
</comment>
<evidence type="ECO:0000256" key="1">
    <source>
        <dbReference type="SAM" id="MobiDB-lite"/>
    </source>
</evidence>
<organism evidence="2 3">
    <name type="scientific">Striga hermonthica</name>
    <name type="common">Purple witchweed</name>
    <name type="synonym">Buchnera hermonthica</name>
    <dbReference type="NCBI Taxonomy" id="68872"/>
    <lineage>
        <taxon>Eukaryota</taxon>
        <taxon>Viridiplantae</taxon>
        <taxon>Streptophyta</taxon>
        <taxon>Embryophyta</taxon>
        <taxon>Tracheophyta</taxon>
        <taxon>Spermatophyta</taxon>
        <taxon>Magnoliopsida</taxon>
        <taxon>eudicotyledons</taxon>
        <taxon>Gunneridae</taxon>
        <taxon>Pentapetalae</taxon>
        <taxon>asterids</taxon>
        <taxon>lamiids</taxon>
        <taxon>Lamiales</taxon>
        <taxon>Orobanchaceae</taxon>
        <taxon>Buchnereae</taxon>
        <taxon>Striga</taxon>
    </lineage>
</organism>
<evidence type="ECO:0000313" key="2">
    <source>
        <dbReference type="EMBL" id="CAA0836142.1"/>
    </source>
</evidence>
<feature type="compositionally biased region" description="Basic residues" evidence="1">
    <location>
        <begin position="91"/>
        <end position="112"/>
    </location>
</feature>
<evidence type="ECO:0000313" key="3">
    <source>
        <dbReference type="Proteomes" id="UP001153555"/>
    </source>
</evidence>
<feature type="compositionally biased region" description="Basic and acidic residues" evidence="1">
    <location>
        <begin position="68"/>
        <end position="78"/>
    </location>
</feature>
<accession>A0A9N7NR74</accession>
<feature type="region of interest" description="Disordered" evidence="1">
    <location>
        <begin position="65"/>
        <end position="121"/>
    </location>
</feature>
<keyword evidence="3" id="KW-1185">Reference proteome</keyword>
<dbReference type="Proteomes" id="UP001153555">
    <property type="component" value="Unassembled WGS sequence"/>
</dbReference>
<gene>
    <name evidence="2" type="ORF">SHERM_03260</name>
</gene>
<sequence length="155" mass="18586">MQRSYEYQSSSSYYEIESQSRSYSSAISSANEYFHSLPKIPRMPTIIAQFTHFPNFHNLLNSNYSGEEVPRKHPERIPHTSLHNKIPRVNYHLHKQQPQKALKKVQYHHDKRTSKDGKQDFYGNRDVDVDMEADRFIRQRRENFDFCSRDNRDAY</sequence>
<protein>
    <submittedName>
        <fullName evidence="2">Uncharacterized protein</fullName>
    </submittedName>
</protein>
<dbReference type="EMBL" id="CACSLK010030184">
    <property type="protein sequence ID" value="CAA0836142.1"/>
    <property type="molecule type" value="Genomic_DNA"/>
</dbReference>